<dbReference type="Proteomes" id="UP000631114">
    <property type="component" value="Unassembled WGS sequence"/>
</dbReference>
<dbReference type="GO" id="GO:0016020">
    <property type="term" value="C:membrane"/>
    <property type="evidence" value="ECO:0007669"/>
    <property type="project" value="UniProtKB-SubCell"/>
</dbReference>
<dbReference type="Pfam" id="PF12819">
    <property type="entry name" value="Malectin_like"/>
    <property type="match status" value="2"/>
</dbReference>
<protein>
    <recommendedName>
        <fullName evidence="2">Malectin-like domain-containing protein</fullName>
    </recommendedName>
</protein>
<dbReference type="PANTHER" id="PTHR45631">
    <property type="entry name" value="OS07G0107800 PROTEIN-RELATED"/>
    <property type="match status" value="1"/>
</dbReference>
<dbReference type="EMBL" id="JADFTS010000007">
    <property type="protein sequence ID" value="KAF9596373.1"/>
    <property type="molecule type" value="Genomic_DNA"/>
</dbReference>
<evidence type="ECO:0000256" key="1">
    <source>
        <dbReference type="ARBA" id="ARBA00004167"/>
    </source>
</evidence>
<feature type="domain" description="Malectin-like" evidence="2">
    <location>
        <begin position="88"/>
        <end position="243"/>
    </location>
</feature>
<reference evidence="3 4" key="1">
    <citation type="submission" date="2020-10" db="EMBL/GenBank/DDBJ databases">
        <title>The Coptis chinensis genome and diversification of protoberbering-type alkaloids.</title>
        <authorList>
            <person name="Wang B."/>
            <person name="Shu S."/>
            <person name="Song C."/>
            <person name="Liu Y."/>
        </authorList>
    </citation>
    <scope>NUCLEOTIDE SEQUENCE [LARGE SCALE GENOMIC DNA]</scope>
    <source>
        <strain evidence="3">HL-2020</strain>
        <tissue evidence="3">Leaf</tissue>
    </source>
</reference>
<sequence length="256" mass="29765">MQLKWLQVDYGTTNETLKELNISALWRTDDGFIKKGQGQNKLLSMTKSPSQMNSLRFFPSGKRNCYEFPVTLKYMYLLRAGFYYVVTNTSEEPFFHEVLYTAMREKVKVCLVRSIKGMVPFISSLQCIYVDYNVYDEMTDNKTAFYLRHRIRFGSDKQFGDLNCPDDDLYNRFWSPRSIPNYHNVTSAFPPNGMSRYIDPPFEVLSYAIETKNVTSSIYIPIDFPSTSPLSAYIVLYFSSILTRPIENGRTVQSQL</sequence>
<proteinExistence type="predicted"/>
<feature type="domain" description="Malectin-like" evidence="2">
    <location>
        <begin position="11"/>
        <end position="85"/>
    </location>
</feature>
<organism evidence="3 4">
    <name type="scientific">Coptis chinensis</name>
    <dbReference type="NCBI Taxonomy" id="261450"/>
    <lineage>
        <taxon>Eukaryota</taxon>
        <taxon>Viridiplantae</taxon>
        <taxon>Streptophyta</taxon>
        <taxon>Embryophyta</taxon>
        <taxon>Tracheophyta</taxon>
        <taxon>Spermatophyta</taxon>
        <taxon>Magnoliopsida</taxon>
        <taxon>Ranunculales</taxon>
        <taxon>Ranunculaceae</taxon>
        <taxon>Coptidoideae</taxon>
        <taxon>Coptis</taxon>
    </lineage>
</organism>
<dbReference type="InterPro" id="IPR024788">
    <property type="entry name" value="Malectin-like_Carb-bd_dom"/>
</dbReference>
<evidence type="ECO:0000313" key="3">
    <source>
        <dbReference type="EMBL" id="KAF9596373.1"/>
    </source>
</evidence>
<comment type="caution">
    <text evidence="3">The sequence shown here is derived from an EMBL/GenBank/DDBJ whole genome shotgun (WGS) entry which is preliminary data.</text>
</comment>
<dbReference type="AlphaFoldDB" id="A0A835HDY2"/>
<dbReference type="PANTHER" id="PTHR45631:SF68">
    <property type="entry name" value="REPEAT FAMILY PROTEIN, PUTATIVE, EXPRESSED-RELATED"/>
    <property type="match status" value="1"/>
</dbReference>
<keyword evidence="4" id="KW-1185">Reference proteome</keyword>
<dbReference type="OrthoDB" id="2017114at2759"/>
<accession>A0A835HDY2</accession>
<gene>
    <name evidence="3" type="ORF">IFM89_009721</name>
</gene>
<evidence type="ECO:0000313" key="4">
    <source>
        <dbReference type="Proteomes" id="UP000631114"/>
    </source>
</evidence>
<name>A0A835HDY2_9MAGN</name>
<evidence type="ECO:0000259" key="2">
    <source>
        <dbReference type="Pfam" id="PF12819"/>
    </source>
</evidence>
<comment type="subcellular location">
    <subcellularLocation>
        <location evidence="1">Membrane</location>
        <topology evidence="1">Single-pass membrane protein</topology>
    </subcellularLocation>
</comment>